<keyword evidence="3" id="KW-1185">Reference proteome</keyword>
<reference evidence="2" key="2">
    <citation type="submission" date="2021-02" db="EMBL/GenBank/DDBJ databases">
        <authorList>
            <person name="Kimball J.A."/>
            <person name="Haas M.W."/>
            <person name="Macchietto M."/>
            <person name="Kono T."/>
            <person name="Duquette J."/>
            <person name="Shao M."/>
        </authorList>
    </citation>
    <scope>NUCLEOTIDE SEQUENCE</scope>
    <source>
        <tissue evidence="2">Fresh leaf tissue</tissue>
    </source>
</reference>
<dbReference type="AlphaFoldDB" id="A0A8J5T0Z2"/>
<evidence type="ECO:0000313" key="3">
    <source>
        <dbReference type="Proteomes" id="UP000729402"/>
    </source>
</evidence>
<organism evidence="2 3">
    <name type="scientific">Zizania palustris</name>
    <name type="common">Northern wild rice</name>
    <dbReference type="NCBI Taxonomy" id="103762"/>
    <lineage>
        <taxon>Eukaryota</taxon>
        <taxon>Viridiplantae</taxon>
        <taxon>Streptophyta</taxon>
        <taxon>Embryophyta</taxon>
        <taxon>Tracheophyta</taxon>
        <taxon>Spermatophyta</taxon>
        <taxon>Magnoliopsida</taxon>
        <taxon>Liliopsida</taxon>
        <taxon>Poales</taxon>
        <taxon>Poaceae</taxon>
        <taxon>BOP clade</taxon>
        <taxon>Oryzoideae</taxon>
        <taxon>Oryzeae</taxon>
        <taxon>Zizaniinae</taxon>
        <taxon>Zizania</taxon>
    </lineage>
</organism>
<dbReference type="GO" id="GO:0071763">
    <property type="term" value="P:nuclear membrane organization"/>
    <property type="evidence" value="ECO:0007669"/>
    <property type="project" value="TreeGrafter"/>
</dbReference>
<reference evidence="2" key="1">
    <citation type="journal article" date="2021" name="bioRxiv">
        <title>Whole Genome Assembly and Annotation of Northern Wild Rice, Zizania palustris L., Supports a Whole Genome Duplication in the Zizania Genus.</title>
        <authorList>
            <person name="Haas M."/>
            <person name="Kono T."/>
            <person name="Macchietto M."/>
            <person name="Millas R."/>
            <person name="McGilp L."/>
            <person name="Shao M."/>
            <person name="Duquette J."/>
            <person name="Hirsch C.N."/>
            <person name="Kimball J."/>
        </authorList>
    </citation>
    <scope>NUCLEOTIDE SEQUENCE</scope>
    <source>
        <tissue evidence="2">Fresh leaf tissue</tissue>
    </source>
</reference>
<dbReference type="OrthoDB" id="628468at2759"/>
<feature type="compositionally biased region" description="Pro residues" evidence="1">
    <location>
        <begin position="21"/>
        <end position="31"/>
    </location>
</feature>
<evidence type="ECO:0000256" key="1">
    <source>
        <dbReference type="SAM" id="MobiDB-lite"/>
    </source>
</evidence>
<protein>
    <submittedName>
        <fullName evidence="2">Uncharacterized protein</fullName>
    </submittedName>
</protein>
<evidence type="ECO:0000313" key="2">
    <source>
        <dbReference type="EMBL" id="KAG8075067.1"/>
    </source>
</evidence>
<dbReference type="Proteomes" id="UP000729402">
    <property type="component" value="Unassembled WGS sequence"/>
</dbReference>
<gene>
    <name evidence="2" type="ORF">GUJ93_ZPchr0006g46270</name>
</gene>
<feature type="region of interest" description="Disordered" evidence="1">
    <location>
        <begin position="1"/>
        <end position="104"/>
    </location>
</feature>
<proteinExistence type="predicted"/>
<feature type="region of interest" description="Disordered" evidence="1">
    <location>
        <begin position="453"/>
        <end position="531"/>
    </location>
</feature>
<accession>A0A8J5T0Z2</accession>
<dbReference type="PANTHER" id="PTHR33416">
    <property type="entry name" value="NUCLEAR PORE COMPLEX PROTEIN NUP1"/>
    <property type="match status" value="1"/>
</dbReference>
<feature type="compositionally biased region" description="Low complexity" evidence="1">
    <location>
        <begin position="53"/>
        <end position="79"/>
    </location>
</feature>
<dbReference type="EMBL" id="JAAALK010000283">
    <property type="protein sequence ID" value="KAG8075067.1"/>
    <property type="molecule type" value="Genomic_DNA"/>
</dbReference>
<sequence length="531" mass="57168">MESPAADGDARTSLYGGASPAPAPPPPPPPRGWISDLVTGAGRILAAVLGPDSPGSGSTTTSAAASCGASPSASSSPASSRHRPSLYREGYDGDHGNSPIFPLKDNKFNQSENEAVMKDYAEGSLAIISEIEPKDAIIQLLKQETYSRSECNALVKIIQERVVDTNLSGGAGGLALPINWKAGSKGAIGYSSVSPKGLLPAISSRAAHDCGFDNSGGAATTVTHDRDPFIHNADKLQSVVKRSYSVATDTPEDIRRVRQKINGNLLNISKFKQVDVIRNHPGRNYKIIEQFFEGEIFALYTICLTGYLQFSLYFSYPDSNSREILTAKNQNASGSSSDDKKLSDVPLLGTNNLTFSNIISKVESSDEKIGTPNKPSAGDDLKNYGSAFLNPCSNKDLKNSFPLKVEPLNVCSPFEQQMMDLSHQRHEYAVCNDSCSVSKLMFKEDIENAPSLPVGVQLENGPKNRRRRAPNTQRTPTARSPAMGSHGRNNDVTVKSEIDLPEQSELVLMEPVPDLGDVPVKRPVGRPRKAK</sequence>
<dbReference type="PANTHER" id="PTHR33416:SF14">
    <property type="entry name" value="OS06G0658500 PROTEIN"/>
    <property type="match status" value="1"/>
</dbReference>
<name>A0A8J5T0Z2_ZIZPA</name>
<dbReference type="GO" id="GO:0005635">
    <property type="term" value="C:nuclear envelope"/>
    <property type="evidence" value="ECO:0007669"/>
    <property type="project" value="TreeGrafter"/>
</dbReference>
<comment type="caution">
    <text evidence="2">The sequence shown here is derived from an EMBL/GenBank/DDBJ whole genome shotgun (WGS) entry which is preliminary data.</text>
</comment>